<proteinExistence type="predicted"/>
<dbReference type="Proteomes" id="UP001521785">
    <property type="component" value="Unassembled WGS sequence"/>
</dbReference>
<gene>
    <name evidence="1" type="ORF">SLS60_009667</name>
</gene>
<evidence type="ECO:0000313" key="1">
    <source>
        <dbReference type="EMBL" id="KAL1595977.1"/>
    </source>
</evidence>
<protein>
    <submittedName>
        <fullName evidence="1">Uncharacterized protein</fullName>
    </submittedName>
</protein>
<name>A0ABR3QW24_9PLEO</name>
<comment type="caution">
    <text evidence="1">The sequence shown here is derived from an EMBL/GenBank/DDBJ whole genome shotgun (WGS) entry which is preliminary data.</text>
</comment>
<evidence type="ECO:0000313" key="2">
    <source>
        <dbReference type="Proteomes" id="UP001521785"/>
    </source>
</evidence>
<keyword evidence="2" id="KW-1185">Reference proteome</keyword>
<dbReference type="EMBL" id="JAKJXO020000015">
    <property type="protein sequence ID" value="KAL1595977.1"/>
    <property type="molecule type" value="Genomic_DNA"/>
</dbReference>
<reference evidence="1 2" key="1">
    <citation type="submission" date="2024-02" db="EMBL/GenBank/DDBJ databases">
        <title>De novo assembly and annotation of 12 fungi associated with fruit tree decline syndrome in Ontario, Canada.</title>
        <authorList>
            <person name="Sulman M."/>
            <person name="Ellouze W."/>
            <person name="Ilyukhin E."/>
        </authorList>
    </citation>
    <scope>NUCLEOTIDE SEQUENCE [LARGE SCALE GENOMIC DNA]</scope>
    <source>
        <strain evidence="1 2">M42-189</strain>
    </source>
</reference>
<accession>A0ABR3QW24</accession>
<organism evidence="1 2">
    <name type="scientific">Paraconiothyrium brasiliense</name>
    <dbReference type="NCBI Taxonomy" id="300254"/>
    <lineage>
        <taxon>Eukaryota</taxon>
        <taxon>Fungi</taxon>
        <taxon>Dikarya</taxon>
        <taxon>Ascomycota</taxon>
        <taxon>Pezizomycotina</taxon>
        <taxon>Dothideomycetes</taxon>
        <taxon>Pleosporomycetidae</taxon>
        <taxon>Pleosporales</taxon>
        <taxon>Massarineae</taxon>
        <taxon>Didymosphaeriaceae</taxon>
        <taxon>Paraconiothyrium</taxon>
    </lineage>
</organism>
<sequence length="65" mass="7198">MNRIKLFPMYSSTPPTDGAAADKIALETLDRQATADENLKGEVVEEEGEVFRSDVGHAEYRALGW</sequence>